<evidence type="ECO:0000256" key="13">
    <source>
        <dbReference type="ARBA" id="ARBA00051837"/>
    </source>
</evidence>
<keyword evidence="10" id="KW-0805">Transcription regulation</keyword>
<feature type="region of interest" description="Disordered" evidence="16">
    <location>
        <begin position="1"/>
        <end position="38"/>
    </location>
</feature>
<evidence type="ECO:0000256" key="15">
    <source>
        <dbReference type="ARBA" id="ARBA00071597"/>
    </source>
</evidence>
<dbReference type="PANTHER" id="PTHR12977">
    <property type="entry name" value="SUPPRESSOR OF VARIEGATION 4-20-RELATED"/>
    <property type="match status" value="1"/>
</dbReference>
<feature type="region of interest" description="Disordered" evidence="16">
    <location>
        <begin position="504"/>
        <end position="527"/>
    </location>
</feature>
<evidence type="ECO:0000256" key="10">
    <source>
        <dbReference type="ARBA" id="ARBA00023015"/>
    </source>
</evidence>
<dbReference type="InterPro" id="IPR041938">
    <property type="entry name" value="Hist-Lys_N-MTase_N"/>
</dbReference>
<reference evidence="17" key="1">
    <citation type="submission" date="2020-11" db="EMBL/GenBank/DDBJ databases">
        <authorList>
            <person name="Tran Van P."/>
        </authorList>
    </citation>
    <scope>NUCLEOTIDE SEQUENCE</scope>
</reference>
<comment type="catalytic activity">
    <reaction evidence="14">
        <text>N(6),N(6)-dimethyl-L-lysyl(20)-[histone H4] + S-adenosyl-L-methionine = N(6),N(6),N(6)-trimethyl-L-lysyl(20)-[histone H4] + S-adenosyl-L-homocysteine + H(+)</text>
        <dbReference type="Rhea" id="RHEA:61992"/>
        <dbReference type="Rhea" id="RHEA-COMP:15556"/>
        <dbReference type="Rhea" id="RHEA-COMP:15998"/>
        <dbReference type="ChEBI" id="CHEBI:15378"/>
        <dbReference type="ChEBI" id="CHEBI:57856"/>
        <dbReference type="ChEBI" id="CHEBI:59789"/>
        <dbReference type="ChEBI" id="CHEBI:61961"/>
        <dbReference type="ChEBI" id="CHEBI:61976"/>
    </reaction>
</comment>
<evidence type="ECO:0000256" key="12">
    <source>
        <dbReference type="ARBA" id="ARBA00023242"/>
    </source>
</evidence>
<name>A0A7R8WJR1_9CRUS</name>
<feature type="region of interest" description="Disordered" evidence="16">
    <location>
        <begin position="590"/>
        <end position="626"/>
    </location>
</feature>
<evidence type="ECO:0000256" key="9">
    <source>
        <dbReference type="ARBA" id="ARBA00022853"/>
    </source>
</evidence>
<proteinExistence type="predicted"/>
<feature type="region of interest" description="Disordered" evidence="16">
    <location>
        <begin position="468"/>
        <end position="490"/>
    </location>
</feature>
<dbReference type="SMART" id="SM00317">
    <property type="entry name" value="SET"/>
    <property type="match status" value="1"/>
</dbReference>
<comment type="catalytic activity">
    <reaction evidence="13">
        <text>N(6)-methyl-L-lysyl(20)-[histone H4] + S-adenosyl-L-methionine = N(6),N(6)-dimethyl-L-lysyl(20)-[histone H4] + S-adenosyl-L-homocysteine + H(+)</text>
        <dbReference type="Rhea" id="RHEA:60348"/>
        <dbReference type="Rhea" id="RHEA-COMP:15555"/>
        <dbReference type="Rhea" id="RHEA-COMP:15556"/>
        <dbReference type="ChEBI" id="CHEBI:15378"/>
        <dbReference type="ChEBI" id="CHEBI:57856"/>
        <dbReference type="ChEBI" id="CHEBI:59789"/>
        <dbReference type="ChEBI" id="CHEBI:61929"/>
        <dbReference type="ChEBI" id="CHEBI:61976"/>
        <dbReference type="EC" id="2.1.1.362"/>
    </reaction>
</comment>
<sequence length="664" mass="72864">MTISMNDDVSKRATRSRTANGISIKESNGTRNGSRVSSIGMTPRELMENDDMATALLLDPHLGFVTHKMNLNYVPPSVGVDTLKRIVSEFQRKQDYDKAFRSLSCHPLMQRLMEGKVAAQIKAFRDHINRFLRVHSRESGFVIQRCDRYSMEGNIGGMVVATKNWYKNEDIRYLEGCIAELTEEEEDELLEPGKNDFSVMYSCRKNCAQLWLGPAAFINHDCRPNCKFVATGRDTACVKTLRDIEAGEEICCFYGEDFFGDENCDCECLSCEIVELSSEYKCRLLFNCFRDGMGAFQSQGASETSNSPSNGAASVSSSPRSSSSESERGYQLRRRRLKAEGGTDNNIPNGRLKQAALPSHPGPGRRSRRAHGGRRSPVVHATLPLSQLQKNGLTRYDRELLIAQGVKFPKTPPREGSPQRRCRSSRSSAVSGTEGGGIEVGASPLSSLRRRAVIAATAAVASAAAGVGVAPPASNGVTSEETTSAPGQHHHVRFHDEKQIYEIASSSPTPNRTTRLQESSAAAEGRTGSPLKIHIRMKRSPVLDEVIESGSHLGDVPLFLGRRTTRSYRKEVGRRKLGFLGGPHAEYEVIKTEGLDDEPPTTPTPPTKEESDTDSTPSPLQLTAASRVSPKRLKLILGKESSIINIPAVVTSGEEEGENDFTER</sequence>
<dbReference type="OrthoDB" id="6627536at2759"/>
<dbReference type="EMBL" id="OB662585">
    <property type="protein sequence ID" value="CAD7230286.1"/>
    <property type="molecule type" value="Genomic_DNA"/>
</dbReference>
<feature type="compositionally biased region" description="Polar residues" evidence="16">
    <location>
        <begin position="615"/>
        <end position="626"/>
    </location>
</feature>
<dbReference type="PROSITE" id="PS50280">
    <property type="entry name" value="SET"/>
    <property type="match status" value="1"/>
</dbReference>
<feature type="compositionally biased region" description="Basic residues" evidence="16">
    <location>
        <begin position="363"/>
        <end position="374"/>
    </location>
</feature>
<feature type="compositionally biased region" description="Low complexity" evidence="16">
    <location>
        <begin position="305"/>
        <end position="324"/>
    </location>
</feature>
<keyword evidence="11" id="KW-0804">Transcription</keyword>
<evidence type="ECO:0000256" key="6">
    <source>
        <dbReference type="ARBA" id="ARBA00022603"/>
    </source>
</evidence>
<dbReference type="SUPFAM" id="SSF82199">
    <property type="entry name" value="SET domain"/>
    <property type="match status" value="1"/>
</dbReference>
<dbReference type="GO" id="GO:0005694">
    <property type="term" value="C:chromosome"/>
    <property type="evidence" value="ECO:0007669"/>
    <property type="project" value="UniProtKB-SubCell"/>
</dbReference>
<feature type="compositionally biased region" description="Polar residues" evidence="16">
    <location>
        <begin position="504"/>
        <end position="520"/>
    </location>
</feature>
<keyword evidence="7" id="KW-0808">Transferase</keyword>
<keyword evidence="8" id="KW-0949">S-adenosyl-L-methionine</keyword>
<dbReference type="InterPro" id="IPR039977">
    <property type="entry name" value="Suv4-20/Set9"/>
</dbReference>
<dbReference type="GO" id="GO:0005634">
    <property type="term" value="C:nucleus"/>
    <property type="evidence" value="ECO:0007669"/>
    <property type="project" value="UniProtKB-SubCell"/>
</dbReference>
<feature type="region of interest" description="Disordered" evidence="16">
    <location>
        <begin position="299"/>
        <end position="381"/>
    </location>
</feature>
<comment type="subcellular location">
    <subcellularLocation>
        <location evidence="2">Chromosome</location>
    </subcellularLocation>
    <subcellularLocation>
        <location evidence="1">Nucleus</location>
    </subcellularLocation>
</comment>
<feature type="compositionally biased region" description="Polar residues" evidence="16">
    <location>
        <begin position="16"/>
        <end position="38"/>
    </location>
</feature>
<dbReference type="GO" id="GO:0032259">
    <property type="term" value="P:methylation"/>
    <property type="evidence" value="ECO:0007669"/>
    <property type="project" value="UniProtKB-KW"/>
</dbReference>
<evidence type="ECO:0000256" key="7">
    <source>
        <dbReference type="ARBA" id="ARBA00022679"/>
    </source>
</evidence>
<evidence type="ECO:0000256" key="8">
    <source>
        <dbReference type="ARBA" id="ARBA00022691"/>
    </source>
</evidence>
<dbReference type="Gene3D" id="2.170.270.10">
    <property type="entry name" value="SET domain"/>
    <property type="match status" value="1"/>
</dbReference>
<dbReference type="EC" id="2.1.1.362" evidence="3"/>
<keyword evidence="6" id="KW-0489">Methyltransferase</keyword>
<dbReference type="InterPro" id="IPR046341">
    <property type="entry name" value="SET_dom_sf"/>
</dbReference>
<accession>A0A7R8WJR1</accession>
<evidence type="ECO:0000256" key="3">
    <source>
        <dbReference type="ARBA" id="ARBA00012188"/>
    </source>
</evidence>
<feature type="compositionally biased region" description="Polar residues" evidence="16">
    <location>
        <begin position="475"/>
        <end position="486"/>
    </location>
</feature>
<protein>
    <recommendedName>
        <fullName evidence="15">Histone-lysine N-methyltransferase Suv4-20</fullName>
        <ecNumber evidence="3">2.1.1.362</ecNumber>
    </recommendedName>
</protein>
<evidence type="ECO:0000256" key="11">
    <source>
        <dbReference type="ARBA" id="ARBA00023163"/>
    </source>
</evidence>
<dbReference type="PANTHER" id="PTHR12977:SF4">
    <property type="entry name" value="HISTONE-LYSINE N-METHYLTRANSFERASE KMT5B"/>
    <property type="match status" value="1"/>
</dbReference>
<keyword evidence="9" id="KW-0156">Chromatin regulator</keyword>
<dbReference type="FunFam" id="1.10.10.1700:FF:000001">
    <property type="entry name" value="Histone-lysine N-methyltransferase"/>
    <property type="match status" value="1"/>
</dbReference>
<feature type="region of interest" description="Disordered" evidence="16">
    <location>
        <begin position="407"/>
        <end position="439"/>
    </location>
</feature>
<dbReference type="InterPro" id="IPR025790">
    <property type="entry name" value="Suv4-20_animal"/>
</dbReference>
<dbReference type="FunFam" id="2.170.270.10:FF:000006">
    <property type="entry name" value="Histone-lysine N-methyltransferase"/>
    <property type="match status" value="1"/>
</dbReference>
<keyword evidence="4" id="KW-0158">Chromosome</keyword>
<keyword evidence="5" id="KW-0678">Repressor</keyword>
<evidence type="ECO:0000256" key="4">
    <source>
        <dbReference type="ARBA" id="ARBA00022454"/>
    </source>
</evidence>
<dbReference type="Gene3D" id="1.10.10.1700">
    <property type="entry name" value="Histone-lysine N-methyltransferase"/>
    <property type="match status" value="1"/>
</dbReference>
<evidence type="ECO:0000256" key="2">
    <source>
        <dbReference type="ARBA" id="ARBA00004286"/>
    </source>
</evidence>
<evidence type="ECO:0000256" key="16">
    <source>
        <dbReference type="SAM" id="MobiDB-lite"/>
    </source>
</evidence>
<evidence type="ECO:0000256" key="5">
    <source>
        <dbReference type="ARBA" id="ARBA00022491"/>
    </source>
</evidence>
<dbReference type="PROSITE" id="PS51570">
    <property type="entry name" value="SAM_MT43_SUVAR420_2"/>
    <property type="match status" value="1"/>
</dbReference>
<keyword evidence="12" id="KW-0539">Nucleus</keyword>
<dbReference type="Pfam" id="PF00856">
    <property type="entry name" value="SET"/>
    <property type="match status" value="1"/>
</dbReference>
<organism evidence="17">
    <name type="scientific">Cyprideis torosa</name>
    <dbReference type="NCBI Taxonomy" id="163714"/>
    <lineage>
        <taxon>Eukaryota</taxon>
        <taxon>Metazoa</taxon>
        <taxon>Ecdysozoa</taxon>
        <taxon>Arthropoda</taxon>
        <taxon>Crustacea</taxon>
        <taxon>Oligostraca</taxon>
        <taxon>Ostracoda</taxon>
        <taxon>Podocopa</taxon>
        <taxon>Podocopida</taxon>
        <taxon>Cytherocopina</taxon>
        <taxon>Cytheroidea</taxon>
        <taxon>Cytherideidae</taxon>
        <taxon>Cyprideis</taxon>
    </lineage>
</organism>
<evidence type="ECO:0000256" key="1">
    <source>
        <dbReference type="ARBA" id="ARBA00004123"/>
    </source>
</evidence>
<dbReference type="AlphaFoldDB" id="A0A7R8WJR1"/>
<dbReference type="InterPro" id="IPR001214">
    <property type="entry name" value="SET_dom"/>
</dbReference>
<evidence type="ECO:0000256" key="14">
    <source>
        <dbReference type="ARBA" id="ARBA00052814"/>
    </source>
</evidence>
<dbReference type="GO" id="GO:0140941">
    <property type="term" value="F:histone H4K20me methyltransferase activity"/>
    <property type="evidence" value="ECO:0007669"/>
    <property type="project" value="UniProtKB-EC"/>
</dbReference>
<gene>
    <name evidence="17" type="ORF">CTOB1V02_LOCUS8147</name>
</gene>
<evidence type="ECO:0000313" key="17">
    <source>
        <dbReference type="EMBL" id="CAD7230286.1"/>
    </source>
</evidence>